<evidence type="ECO:0000256" key="1">
    <source>
        <dbReference type="SAM" id="MobiDB-lite"/>
    </source>
</evidence>
<dbReference type="RefSeq" id="WP_041352415.1">
    <property type="nucleotide sequence ID" value="NC_007614.1"/>
</dbReference>
<dbReference type="AlphaFoldDB" id="A0A1H5UM99"/>
<evidence type="ECO:0000313" key="3">
    <source>
        <dbReference type="Proteomes" id="UP000236751"/>
    </source>
</evidence>
<evidence type="ECO:0000313" key="2">
    <source>
        <dbReference type="EMBL" id="SEF76203.1"/>
    </source>
</evidence>
<protein>
    <submittedName>
        <fullName evidence="2">Uncharacterized protein</fullName>
    </submittedName>
</protein>
<dbReference type="Proteomes" id="UP000236751">
    <property type="component" value="Unassembled WGS sequence"/>
</dbReference>
<sequence>MFKYAVYIRTKEGYIERMNNVISNLACDPKETYGSLAPYVYEEELVGFPESVVHWEKSTGPSVGLAPINPSSPSADRNPLRYRGDRP</sequence>
<organism evidence="2 3">
    <name type="scientific">Nitrosospira multiformis (strain ATCC 25196 / NCIMB 11849 / C 71)</name>
    <dbReference type="NCBI Taxonomy" id="323848"/>
    <lineage>
        <taxon>Bacteria</taxon>
        <taxon>Pseudomonadati</taxon>
        <taxon>Pseudomonadota</taxon>
        <taxon>Betaproteobacteria</taxon>
        <taxon>Nitrosomonadales</taxon>
        <taxon>Nitrosomonadaceae</taxon>
        <taxon>Nitrosospira</taxon>
    </lineage>
</organism>
<accession>A0A1H5UM99</accession>
<dbReference type="EMBL" id="FNVK01000008">
    <property type="protein sequence ID" value="SEF76203.1"/>
    <property type="molecule type" value="Genomic_DNA"/>
</dbReference>
<feature type="region of interest" description="Disordered" evidence="1">
    <location>
        <begin position="62"/>
        <end position="87"/>
    </location>
</feature>
<dbReference type="OrthoDB" id="8564829at2"/>
<reference evidence="2 3" key="1">
    <citation type="submission" date="2016-10" db="EMBL/GenBank/DDBJ databases">
        <authorList>
            <person name="de Groot N.N."/>
        </authorList>
    </citation>
    <scope>NUCLEOTIDE SEQUENCE [LARGE SCALE GENOMIC DNA]</scope>
    <source>
        <strain evidence="2 3">Nl13</strain>
    </source>
</reference>
<gene>
    <name evidence="2" type="ORF">SAMN05216403_10856</name>
</gene>
<feature type="compositionally biased region" description="Basic and acidic residues" evidence="1">
    <location>
        <begin position="78"/>
        <end position="87"/>
    </location>
</feature>
<name>A0A1H5UM99_NITMU</name>
<proteinExistence type="predicted"/>